<sequence>MTHADGPLQGLAIDHLGFAVRDLAEAAEPFTARYGFGVLAGPDAVGTPGGGARSLAVGADRIRLVLTAAEDPDHPAARYVERHGDGICDIALSTADAAGAFAEAVRRGAEPLAGPAERGGVLTASVAGFGDVAHTFVQRTAAAGPVPAAGRPAPLERGLHAVDHIAVCLEPGRLGPTVEYYERALGFAAVFTERIIVGAQAMDSIVVQNDAGTVTLTLIEPDTTRSPGQIDRFLTAHGGAGVQHVAFTSDDIVGSVGRLASRGIGFLDTPSTYYDLIPGRLTLSRHSVDELRDLNILVDADQDGQLLQIFTRSEHPRGTLFFEVIERLGARTFGSGNIKALYEAVELQENRSGATR</sequence>
<dbReference type="GO" id="GO:0046872">
    <property type="term" value="F:metal ion binding"/>
    <property type="evidence" value="ECO:0007669"/>
    <property type="project" value="UniProtKB-KW"/>
</dbReference>
<organism evidence="7 8">
    <name type="scientific">Streptomyces lydicus</name>
    <dbReference type="NCBI Taxonomy" id="47763"/>
    <lineage>
        <taxon>Bacteria</taxon>
        <taxon>Bacillati</taxon>
        <taxon>Actinomycetota</taxon>
        <taxon>Actinomycetes</taxon>
        <taxon>Kitasatosporales</taxon>
        <taxon>Streptomycetaceae</taxon>
        <taxon>Streptomyces</taxon>
    </lineage>
</organism>
<dbReference type="CDD" id="cd08342">
    <property type="entry name" value="HPPD_N_like"/>
    <property type="match status" value="1"/>
</dbReference>
<keyword evidence="7" id="KW-0670">Pyruvate</keyword>
<dbReference type="OrthoDB" id="9780241at2"/>
<name>A0A1D7VRH1_9ACTN</name>
<evidence type="ECO:0000256" key="5">
    <source>
        <dbReference type="PIRSR" id="PIRSR009283-1"/>
    </source>
</evidence>
<dbReference type="PROSITE" id="PS51819">
    <property type="entry name" value="VOC"/>
    <property type="match status" value="2"/>
</dbReference>
<feature type="binding site" evidence="5">
    <location>
        <position position="323"/>
    </location>
    <ligand>
        <name>Fe cation</name>
        <dbReference type="ChEBI" id="CHEBI:24875"/>
    </ligand>
</feature>
<evidence type="ECO:0000259" key="6">
    <source>
        <dbReference type="PROSITE" id="PS51819"/>
    </source>
</evidence>
<proteinExistence type="inferred from homology"/>
<dbReference type="AlphaFoldDB" id="A0A1D7VRH1"/>
<keyword evidence="7" id="KW-0560">Oxidoreductase</keyword>
<keyword evidence="3" id="KW-0677">Repeat</keyword>
<protein>
    <submittedName>
        <fullName evidence="7">4-hydroxyphenylpyruvate dioxygenase</fullName>
    </submittedName>
</protein>
<keyword evidence="4 5" id="KW-0408">Iron</keyword>
<dbReference type="InterPro" id="IPR041735">
    <property type="entry name" value="4OHPhenylPyrv_dOase_C"/>
</dbReference>
<dbReference type="CDD" id="cd07250">
    <property type="entry name" value="HPPD_C_like"/>
    <property type="match status" value="1"/>
</dbReference>
<dbReference type="SUPFAM" id="SSF54593">
    <property type="entry name" value="Glyoxalase/Bleomycin resistance protein/Dihydroxybiphenyl dioxygenase"/>
    <property type="match status" value="1"/>
</dbReference>
<evidence type="ECO:0000256" key="3">
    <source>
        <dbReference type="ARBA" id="ARBA00022737"/>
    </source>
</evidence>
<dbReference type="Pfam" id="PF00903">
    <property type="entry name" value="Glyoxalase"/>
    <property type="match status" value="1"/>
</dbReference>
<dbReference type="Pfam" id="PF14696">
    <property type="entry name" value="Glyoxalase_5"/>
    <property type="match status" value="1"/>
</dbReference>
<evidence type="ECO:0000313" key="8">
    <source>
        <dbReference type="Proteomes" id="UP000094094"/>
    </source>
</evidence>
<dbReference type="InterPro" id="IPR005956">
    <property type="entry name" value="4OHPhenylPyrv_dOase"/>
</dbReference>
<comment type="similarity">
    <text evidence="1">Belongs to the 4HPPD family.</text>
</comment>
<dbReference type="PANTHER" id="PTHR11959:SF1">
    <property type="entry name" value="4-HYDROXYPHENYLPYRUVATE DIOXYGENASE"/>
    <property type="match status" value="1"/>
</dbReference>
<dbReference type="InterPro" id="IPR029068">
    <property type="entry name" value="Glyas_Bleomycin-R_OHBP_Dase"/>
</dbReference>
<dbReference type="PANTHER" id="PTHR11959">
    <property type="entry name" value="4-HYDROXYPHENYLPYRUVATE DIOXYGENASE"/>
    <property type="match status" value="1"/>
</dbReference>
<dbReference type="PIRSF" id="PIRSF009283">
    <property type="entry name" value="HPP_dOase"/>
    <property type="match status" value="1"/>
</dbReference>
<evidence type="ECO:0000256" key="4">
    <source>
        <dbReference type="ARBA" id="ARBA00023004"/>
    </source>
</evidence>
<feature type="binding site" evidence="5">
    <location>
        <position position="244"/>
    </location>
    <ligand>
        <name>Fe cation</name>
        <dbReference type="ChEBI" id="CHEBI:24875"/>
    </ligand>
</feature>
<dbReference type="NCBIfam" id="TIGR01263">
    <property type="entry name" value="4HPPD"/>
    <property type="match status" value="1"/>
</dbReference>
<keyword evidence="8" id="KW-1185">Reference proteome</keyword>
<dbReference type="InterPro" id="IPR037523">
    <property type="entry name" value="VOC_core"/>
</dbReference>
<keyword evidence="2 5" id="KW-0479">Metal-binding</keyword>
<dbReference type="RefSeq" id="WP_069571457.1">
    <property type="nucleotide sequence ID" value="NZ_CP017157.1"/>
</dbReference>
<dbReference type="Proteomes" id="UP000094094">
    <property type="component" value="Chromosome"/>
</dbReference>
<dbReference type="GO" id="GO:0006572">
    <property type="term" value="P:L-tyrosine catabolic process"/>
    <property type="evidence" value="ECO:0007669"/>
    <property type="project" value="TreeGrafter"/>
</dbReference>
<dbReference type="Gene3D" id="3.10.180.10">
    <property type="entry name" value="2,3-Dihydroxybiphenyl 1,2-Dioxygenase, domain 1"/>
    <property type="match status" value="2"/>
</dbReference>
<dbReference type="EMBL" id="CP017157">
    <property type="protein sequence ID" value="AOP49337.1"/>
    <property type="molecule type" value="Genomic_DNA"/>
</dbReference>
<keyword evidence="7" id="KW-0223">Dioxygenase</keyword>
<accession>A0A1D7VRH1</accession>
<dbReference type="GO" id="GO:0003868">
    <property type="term" value="F:4-hydroxyphenylpyruvate dioxygenase activity"/>
    <property type="evidence" value="ECO:0007669"/>
    <property type="project" value="InterPro"/>
</dbReference>
<evidence type="ECO:0000256" key="1">
    <source>
        <dbReference type="ARBA" id="ARBA00005877"/>
    </source>
</evidence>
<feature type="binding site" evidence="5">
    <location>
        <position position="164"/>
    </location>
    <ligand>
        <name>Fe cation</name>
        <dbReference type="ChEBI" id="CHEBI:24875"/>
    </ligand>
</feature>
<feature type="domain" description="VOC" evidence="6">
    <location>
        <begin position="12"/>
        <end position="139"/>
    </location>
</feature>
<dbReference type="KEGG" id="slc:SL103_26560"/>
<comment type="cofactor">
    <cofactor evidence="5">
        <name>Fe cation</name>
        <dbReference type="ChEBI" id="CHEBI:24875"/>
    </cofactor>
    <text evidence="5">Binds 1 Fe cation per subunit.</text>
</comment>
<reference evidence="7 8" key="1">
    <citation type="submission" date="2016-09" db="EMBL/GenBank/DDBJ databases">
        <title>Complete genome sequencing of Streptomyces lydicus 103 and metabolic pathways analysis of antibiotic biosynthesis.</title>
        <authorList>
            <person name="Jia N."/>
            <person name="Ding M.-Z."/>
            <person name="Gao F."/>
            <person name="Yuan Y.-J."/>
        </authorList>
    </citation>
    <scope>NUCLEOTIDE SEQUENCE [LARGE SCALE GENOMIC DNA]</scope>
    <source>
        <strain evidence="7 8">103</strain>
    </source>
</reference>
<evidence type="ECO:0000313" key="7">
    <source>
        <dbReference type="EMBL" id="AOP49337.1"/>
    </source>
</evidence>
<dbReference type="InterPro" id="IPR004360">
    <property type="entry name" value="Glyas_Fos-R_dOase_dom"/>
</dbReference>
<dbReference type="InterPro" id="IPR041736">
    <property type="entry name" value="4OHPhenylPyrv_dOase_N"/>
</dbReference>
<gene>
    <name evidence="7" type="ORF">SL103_26560</name>
</gene>
<feature type="domain" description="VOC" evidence="6">
    <location>
        <begin position="161"/>
        <end position="312"/>
    </location>
</feature>
<evidence type="ECO:0000256" key="2">
    <source>
        <dbReference type="ARBA" id="ARBA00022723"/>
    </source>
</evidence>